<dbReference type="EMBL" id="HG996471">
    <property type="protein sequence ID" value="CAG1844835.1"/>
    <property type="molecule type" value="Genomic_DNA"/>
</dbReference>
<organism evidence="1">
    <name type="scientific">Musa acuminata subsp. malaccensis</name>
    <name type="common">Wild banana</name>
    <name type="synonym">Musa malaccensis</name>
    <dbReference type="NCBI Taxonomy" id="214687"/>
    <lineage>
        <taxon>Eukaryota</taxon>
        <taxon>Viridiplantae</taxon>
        <taxon>Streptophyta</taxon>
        <taxon>Embryophyta</taxon>
        <taxon>Tracheophyta</taxon>
        <taxon>Spermatophyta</taxon>
        <taxon>Magnoliopsida</taxon>
        <taxon>Liliopsida</taxon>
        <taxon>Zingiberales</taxon>
        <taxon>Musaceae</taxon>
        <taxon>Musa</taxon>
    </lineage>
</organism>
<sequence>RLQLHQSLHYSLGKKDVLVWRTPVLLPLHALILTHNCSGWTRELVGLAVLPPLHMLFSPSHRLSAAAILT</sequence>
<proteinExistence type="predicted"/>
<feature type="non-terminal residue" evidence="1">
    <location>
        <position position="1"/>
    </location>
</feature>
<gene>
    <name evidence="1" type="ORF">GSMUA_146300.1</name>
</gene>
<protein>
    <submittedName>
        <fullName evidence="1">(wild Malaysian banana) hypothetical protein</fullName>
    </submittedName>
</protein>
<name>A0A8D7A8P4_MUSAM</name>
<accession>A0A8D7A8P4</accession>
<reference evidence="1" key="1">
    <citation type="submission" date="2021-03" db="EMBL/GenBank/DDBJ databases">
        <authorList>
            <consortium name="Genoscope - CEA"/>
            <person name="William W."/>
        </authorList>
    </citation>
    <scope>NUCLEOTIDE SEQUENCE</scope>
    <source>
        <strain evidence="1">Doubled-haploid Pahang</strain>
    </source>
</reference>
<evidence type="ECO:0000313" key="1">
    <source>
        <dbReference type="EMBL" id="CAG1844835.1"/>
    </source>
</evidence>
<dbReference type="AlphaFoldDB" id="A0A8D7A8P4"/>